<gene>
    <name evidence="16" type="ORF">D1Y85_11100</name>
</gene>
<keyword evidence="7 12" id="KW-1133">Transmembrane helix</keyword>
<sequence length="511" mass="54344">MNLTIKARLILSMGLLSVLLLAGGLMGLWSTWNVNSSLQTVYEKRLAAIQRVDVMTKALNRLRYSIASSSLDTKPESVEAKLKSFQADLTLGNKAWADFVADIDPEEKSRADAFSQSFGKYFTVAIKPAMEAMEAHDVATVGELVRGPLESEYKPIQDGLDDLIAMENELTKGEYERAQANYQAVRIICILGVASGFALALGFGVWLIRAISTPLNTAVQVAQSVKDGNLTQKIDASAKDETGRVLGALSDMSSSLRHIVGEVRQSSEEIRNASSQIAQGNAELSTRTESQAASLEQTAASVEELSSTVRLNAENAIQADTLARNAAEVAVRGGQAVSRVVETMQDINRSANSISDIIGTIEGIAFQTNILALNAAVEAARAGEEGRGFAVVAGEVRSLAQRSANAAKEIKDLIDDSVTKVGAGTRLVDEAGSTMNEVVQSITRVADIMGEISSASQEQASGIDQISKAVTLMDEQVQSNAAMVEQASAAAQALRDQSNQLSQTVAVFKVA</sequence>
<evidence type="ECO:0000256" key="2">
    <source>
        <dbReference type="ARBA" id="ARBA00022475"/>
    </source>
</evidence>
<evidence type="ECO:0000259" key="15">
    <source>
        <dbReference type="PROSITE" id="PS50885"/>
    </source>
</evidence>
<name>A0A3N6ND72_9BURK</name>
<dbReference type="InterPro" id="IPR004089">
    <property type="entry name" value="MCPsignal_dom"/>
</dbReference>
<dbReference type="GO" id="GO:0007165">
    <property type="term" value="P:signal transduction"/>
    <property type="evidence" value="ECO:0007669"/>
    <property type="project" value="UniProtKB-KW"/>
</dbReference>
<comment type="caution">
    <text evidence="16">The sequence shown here is derived from an EMBL/GenBank/DDBJ whole genome shotgun (WGS) entry which is preliminary data.</text>
</comment>
<dbReference type="FunFam" id="1.10.287.950:FF:000001">
    <property type="entry name" value="Methyl-accepting chemotaxis sensory transducer"/>
    <property type="match status" value="1"/>
</dbReference>
<dbReference type="InterPro" id="IPR003122">
    <property type="entry name" value="Tar_rcpt_lig-bd"/>
</dbReference>
<dbReference type="Pfam" id="PF00672">
    <property type="entry name" value="HAMP"/>
    <property type="match status" value="1"/>
</dbReference>
<comment type="similarity">
    <text evidence="10">Belongs to the methyl-accepting chemotaxis (MCP) protein family.</text>
</comment>
<dbReference type="CDD" id="cd11386">
    <property type="entry name" value="MCP_signal"/>
    <property type="match status" value="1"/>
</dbReference>
<comment type="subcellular location">
    <subcellularLocation>
        <location evidence="1">Cell inner membrane</location>
        <topology evidence="1">Multi-pass membrane protein</topology>
    </subcellularLocation>
</comment>
<dbReference type="InterPro" id="IPR051310">
    <property type="entry name" value="MCP_chemotaxis"/>
</dbReference>
<proteinExistence type="inferred from homology"/>
<dbReference type="InterPro" id="IPR000727">
    <property type="entry name" value="T_SNARE_dom"/>
</dbReference>
<evidence type="ECO:0000256" key="6">
    <source>
        <dbReference type="ARBA" id="ARBA00022692"/>
    </source>
</evidence>
<dbReference type="AlphaFoldDB" id="A0A3N6ND72"/>
<dbReference type="InterPro" id="IPR004090">
    <property type="entry name" value="Chemotax_Me-accpt_rcpt"/>
</dbReference>
<keyword evidence="17" id="KW-1185">Reference proteome</keyword>
<dbReference type="GO" id="GO:0005886">
    <property type="term" value="C:plasma membrane"/>
    <property type="evidence" value="ECO:0007669"/>
    <property type="project" value="UniProtKB-SubCell"/>
</dbReference>
<dbReference type="RefSeq" id="WP_124151105.1">
    <property type="nucleotide sequence ID" value="NZ_RQIS01000007.1"/>
</dbReference>
<dbReference type="Pfam" id="PF02203">
    <property type="entry name" value="TarH"/>
    <property type="match status" value="1"/>
</dbReference>
<dbReference type="PROSITE" id="PS50111">
    <property type="entry name" value="CHEMOTAXIS_TRANSDUC_2"/>
    <property type="match status" value="1"/>
</dbReference>
<evidence type="ECO:0000256" key="1">
    <source>
        <dbReference type="ARBA" id="ARBA00004429"/>
    </source>
</evidence>
<feature type="domain" description="HAMP" evidence="15">
    <location>
        <begin position="209"/>
        <end position="261"/>
    </location>
</feature>
<keyword evidence="3" id="KW-0488">Methylation</keyword>
<feature type="domain" description="T-SNARE coiled-coil homology" evidence="14">
    <location>
        <begin position="425"/>
        <end position="487"/>
    </location>
</feature>
<keyword evidence="5" id="KW-0997">Cell inner membrane</keyword>
<evidence type="ECO:0000256" key="5">
    <source>
        <dbReference type="ARBA" id="ARBA00022519"/>
    </source>
</evidence>
<accession>A0A3N6ND72</accession>
<dbReference type="SMART" id="SM00304">
    <property type="entry name" value="HAMP"/>
    <property type="match status" value="1"/>
</dbReference>
<dbReference type="PANTHER" id="PTHR43531:SF14">
    <property type="entry name" value="METHYL-ACCEPTING CHEMOTAXIS PROTEIN I-RELATED"/>
    <property type="match status" value="1"/>
</dbReference>
<dbReference type="SMART" id="SM00283">
    <property type="entry name" value="MA"/>
    <property type="match status" value="1"/>
</dbReference>
<evidence type="ECO:0000256" key="4">
    <source>
        <dbReference type="ARBA" id="ARBA00022500"/>
    </source>
</evidence>
<evidence type="ECO:0000256" key="3">
    <source>
        <dbReference type="ARBA" id="ARBA00022481"/>
    </source>
</evidence>
<keyword evidence="9 11" id="KW-0807">Transducer</keyword>
<evidence type="ECO:0000313" key="16">
    <source>
        <dbReference type="EMBL" id="RQH06427.1"/>
    </source>
</evidence>
<dbReference type="PROSITE" id="PS50192">
    <property type="entry name" value="T_SNARE"/>
    <property type="match status" value="1"/>
</dbReference>
<keyword evidence="6 12" id="KW-0812">Transmembrane</keyword>
<evidence type="ECO:0000313" key="17">
    <source>
        <dbReference type="Proteomes" id="UP000272778"/>
    </source>
</evidence>
<dbReference type="Proteomes" id="UP000272778">
    <property type="component" value="Unassembled WGS sequence"/>
</dbReference>
<dbReference type="PROSITE" id="PS50885">
    <property type="entry name" value="HAMP"/>
    <property type="match status" value="1"/>
</dbReference>
<dbReference type="Gene3D" id="1.10.287.950">
    <property type="entry name" value="Methyl-accepting chemotaxis protein"/>
    <property type="match status" value="1"/>
</dbReference>
<evidence type="ECO:0000256" key="9">
    <source>
        <dbReference type="ARBA" id="ARBA00023224"/>
    </source>
</evidence>
<organism evidence="16 17">
    <name type="scientific">Paraburkholderia dinghuensis</name>
    <dbReference type="NCBI Taxonomy" id="2305225"/>
    <lineage>
        <taxon>Bacteria</taxon>
        <taxon>Pseudomonadati</taxon>
        <taxon>Pseudomonadota</taxon>
        <taxon>Betaproteobacteria</taxon>
        <taxon>Burkholderiales</taxon>
        <taxon>Burkholderiaceae</taxon>
        <taxon>Paraburkholderia</taxon>
    </lineage>
</organism>
<evidence type="ECO:0000256" key="7">
    <source>
        <dbReference type="ARBA" id="ARBA00022989"/>
    </source>
</evidence>
<dbReference type="CDD" id="cd06225">
    <property type="entry name" value="HAMP"/>
    <property type="match status" value="1"/>
</dbReference>
<keyword evidence="8 12" id="KW-0472">Membrane</keyword>
<evidence type="ECO:0000256" key="10">
    <source>
        <dbReference type="ARBA" id="ARBA00029447"/>
    </source>
</evidence>
<dbReference type="GO" id="GO:0004888">
    <property type="term" value="F:transmembrane signaling receptor activity"/>
    <property type="evidence" value="ECO:0007669"/>
    <property type="project" value="InterPro"/>
</dbReference>
<feature type="domain" description="Methyl-accepting transducer" evidence="13">
    <location>
        <begin position="266"/>
        <end position="495"/>
    </location>
</feature>
<evidence type="ECO:0000256" key="12">
    <source>
        <dbReference type="SAM" id="Phobius"/>
    </source>
</evidence>
<reference evidence="16 17" key="1">
    <citation type="submission" date="2018-11" db="EMBL/GenBank/DDBJ databases">
        <title>Paraburkholderia sp. DHOA04, isolated from soil.</title>
        <authorList>
            <person name="Gao Z.-H."/>
            <person name="Qiu L.-H."/>
            <person name="Fu J.-C."/>
        </authorList>
    </citation>
    <scope>NUCLEOTIDE SEQUENCE [LARGE SCALE GENOMIC DNA]</scope>
    <source>
        <strain evidence="16 17">DHOA04</strain>
    </source>
</reference>
<dbReference type="GO" id="GO:0006935">
    <property type="term" value="P:chemotaxis"/>
    <property type="evidence" value="ECO:0007669"/>
    <property type="project" value="UniProtKB-KW"/>
</dbReference>
<dbReference type="Pfam" id="PF00015">
    <property type="entry name" value="MCPsignal"/>
    <property type="match status" value="1"/>
</dbReference>
<dbReference type="InterPro" id="IPR003660">
    <property type="entry name" value="HAMP_dom"/>
</dbReference>
<dbReference type="OrthoDB" id="8982326at2"/>
<evidence type="ECO:0000256" key="11">
    <source>
        <dbReference type="PROSITE-ProRule" id="PRU00284"/>
    </source>
</evidence>
<dbReference type="PANTHER" id="PTHR43531">
    <property type="entry name" value="PROTEIN ICFG"/>
    <property type="match status" value="1"/>
</dbReference>
<evidence type="ECO:0000259" key="13">
    <source>
        <dbReference type="PROSITE" id="PS50111"/>
    </source>
</evidence>
<evidence type="ECO:0000259" key="14">
    <source>
        <dbReference type="PROSITE" id="PS50192"/>
    </source>
</evidence>
<feature type="transmembrane region" description="Helical" evidence="12">
    <location>
        <begin position="184"/>
        <end position="208"/>
    </location>
</feature>
<dbReference type="EMBL" id="RQIS01000007">
    <property type="protein sequence ID" value="RQH06427.1"/>
    <property type="molecule type" value="Genomic_DNA"/>
</dbReference>
<evidence type="ECO:0000256" key="8">
    <source>
        <dbReference type="ARBA" id="ARBA00023136"/>
    </source>
</evidence>
<keyword evidence="2" id="KW-1003">Cell membrane</keyword>
<dbReference type="PRINTS" id="PR00260">
    <property type="entry name" value="CHEMTRNSDUCR"/>
</dbReference>
<dbReference type="SUPFAM" id="SSF58104">
    <property type="entry name" value="Methyl-accepting chemotaxis protein (MCP) signaling domain"/>
    <property type="match status" value="1"/>
</dbReference>
<keyword evidence="4" id="KW-0145">Chemotaxis</keyword>
<protein>
    <submittedName>
        <fullName evidence="16">HAMP domain-containing protein</fullName>
    </submittedName>
</protein>